<proteinExistence type="predicted"/>
<feature type="non-terminal residue" evidence="2">
    <location>
        <position position="1"/>
    </location>
</feature>
<dbReference type="EMBL" id="JAAGMN010007800">
    <property type="protein sequence ID" value="NEE19202.1"/>
    <property type="molecule type" value="Genomic_DNA"/>
</dbReference>
<gene>
    <name evidence="2" type="ORF">G3M58_73645</name>
</gene>
<reference evidence="2" key="1">
    <citation type="submission" date="2020-01" db="EMBL/GenBank/DDBJ databases">
        <title>Insect and environment-associated Actinomycetes.</title>
        <authorList>
            <person name="Currrie C."/>
            <person name="Chevrette M."/>
            <person name="Carlson C."/>
            <person name="Stubbendieck R."/>
            <person name="Wendt-Pienkowski E."/>
        </authorList>
    </citation>
    <scope>NUCLEOTIDE SEQUENCE</scope>
    <source>
        <strain evidence="2">SID7499</strain>
    </source>
</reference>
<dbReference type="GO" id="GO:0005524">
    <property type="term" value="F:ATP binding"/>
    <property type="evidence" value="ECO:0007669"/>
    <property type="project" value="UniProtKB-KW"/>
</dbReference>
<evidence type="ECO:0000313" key="2">
    <source>
        <dbReference type="EMBL" id="NEE19202.1"/>
    </source>
</evidence>
<comment type="caution">
    <text evidence="2">The sequence shown here is derived from an EMBL/GenBank/DDBJ whole genome shotgun (WGS) entry which is preliminary data.</text>
</comment>
<accession>A0A6G3XNP0</accession>
<dbReference type="InterPro" id="IPR003439">
    <property type="entry name" value="ABC_transporter-like_ATP-bd"/>
</dbReference>
<dbReference type="GO" id="GO:0016887">
    <property type="term" value="F:ATP hydrolysis activity"/>
    <property type="evidence" value="ECO:0007669"/>
    <property type="project" value="InterPro"/>
</dbReference>
<dbReference type="InterPro" id="IPR027417">
    <property type="entry name" value="P-loop_NTPase"/>
</dbReference>
<sequence length="90" mass="9043">EGAKAALIGANGSGKTTLLRIIAGDLAAHSGAVSRGGSLGVMRQFIAREGDQVRDLLLSVADPRIRRAAAAVDTAEAVLGSGTDTKAQMA</sequence>
<organism evidence="2">
    <name type="scientific">Streptomyces sp. SID7499</name>
    <dbReference type="NCBI Taxonomy" id="2706086"/>
    <lineage>
        <taxon>Bacteria</taxon>
        <taxon>Bacillati</taxon>
        <taxon>Actinomycetota</taxon>
        <taxon>Actinomycetes</taxon>
        <taxon>Kitasatosporales</taxon>
        <taxon>Streptomycetaceae</taxon>
        <taxon>Streptomyces</taxon>
    </lineage>
</organism>
<feature type="domain" description="ABC transporter" evidence="1">
    <location>
        <begin position="1"/>
        <end position="35"/>
    </location>
</feature>
<protein>
    <submittedName>
        <fullName evidence="2">ATP-binding cassette domain-containing protein</fullName>
    </submittedName>
</protein>
<dbReference type="Gene3D" id="3.40.50.300">
    <property type="entry name" value="P-loop containing nucleotide triphosphate hydrolases"/>
    <property type="match status" value="1"/>
</dbReference>
<keyword evidence="2" id="KW-0547">Nucleotide-binding</keyword>
<evidence type="ECO:0000259" key="1">
    <source>
        <dbReference type="Pfam" id="PF00005"/>
    </source>
</evidence>
<dbReference type="Pfam" id="PF00005">
    <property type="entry name" value="ABC_tran"/>
    <property type="match status" value="1"/>
</dbReference>
<keyword evidence="2" id="KW-0067">ATP-binding</keyword>
<feature type="non-terminal residue" evidence="2">
    <location>
        <position position="90"/>
    </location>
</feature>
<dbReference type="SUPFAM" id="SSF52540">
    <property type="entry name" value="P-loop containing nucleoside triphosphate hydrolases"/>
    <property type="match status" value="1"/>
</dbReference>
<dbReference type="AlphaFoldDB" id="A0A6G3XNP0"/>
<name>A0A6G3XNP0_9ACTN</name>